<evidence type="ECO:0000313" key="1">
    <source>
        <dbReference type="EMBL" id="KXB01904.1"/>
    </source>
</evidence>
<keyword evidence="2" id="KW-1185">Reference proteome</keyword>
<reference evidence="1 2" key="1">
    <citation type="journal article" date="2016" name="Sci. Rep.">
        <title>Metabolic traits of an uncultured archaeal lineage -MSBL1- from brine pools of the Red Sea.</title>
        <authorList>
            <person name="Mwirichia R."/>
            <person name="Alam I."/>
            <person name="Rashid M."/>
            <person name="Vinu M."/>
            <person name="Ba-Alawi W."/>
            <person name="Anthony Kamau A."/>
            <person name="Kamanda Ngugi D."/>
            <person name="Goker M."/>
            <person name="Klenk H.P."/>
            <person name="Bajic V."/>
            <person name="Stingl U."/>
        </authorList>
    </citation>
    <scope>NUCLEOTIDE SEQUENCE [LARGE SCALE GENOMIC DNA]</scope>
    <source>
        <strain evidence="1">SCGC-AAA261F17</strain>
    </source>
</reference>
<accession>A0A133V627</accession>
<dbReference type="AlphaFoldDB" id="A0A133V627"/>
<dbReference type="Proteomes" id="UP000070035">
    <property type="component" value="Unassembled WGS sequence"/>
</dbReference>
<organism evidence="1 2">
    <name type="scientific">candidate division MSBL1 archaeon SCGC-AAA261F17</name>
    <dbReference type="NCBI Taxonomy" id="1698274"/>
    <lineage>
        <taxon>Archaea</taxon>
        <taxon>Methanobacteriati</taxon>
        <taxon>Methanobacteriota</taxon>
        <taxon>candidate division MSBL1</taxon>
    </lineage>
</organism>
<sequence>MNSRHPHHAHLLNIPSQKLETPKEYVRIGFAGYTFQRRISKEVKIRLENEKGKIKGFSMPSVSVLEPLPILPPTEFKELESILGMDFLNNTGLHLHLWPRKKEAWLGSE</sequence>
<name>A0A133V627_9EURY</name>
<protein>
    <submittedName>
        <fullName evidence="1">Uncharacterized protein</fullName>
    </submittedName>
</protein>
<proteinExistence type="predicted"/>
<gene>
    <name evidence="1" type="ORF">AKJ44_01940</name>
</gene>
<dbReference type="EMBL" id="LHXY01000022">
    <property type="protein sequence ID" value="KXB01904.1"/>
    <property type="molecule type" value="Genomic_DNA"/>
</dbReference>
<comment type="caution">
    <text evidence="1">The sequence shown here is derived from an EMBL/GenBank/DDBJ whole genome shotgun (WGS) entry which is preliminary data.</text>
</comment>
<evidence type="ECO:0000313" key="2">
    <source>
        <dbReference type="Proteomes" id="UP000070035"/>
    </source>
</evidence>